<dbReference type="Gene3D" id="3.40.50.300">
    <property type="entry name" value="P-loop containing nucleotide triphosphate hydrolases"/>
    <property type="match status" value="1"/>
</dbReference>
<dbReference type="PANTHER" id="PTHR43776">
    <property type="entry name" value="TRANSPORT ATP-BINDING PROTEIN"/>
    <property type="match status" value="1"/>
</dbReference>
<keyword evidence="7" id="KW-1185">Reference proteome</keyword>
<keyword evidence="3" id="KW-0547">Nucleotide-binding</keyword>
<dbReference type="Pfam" id="PF08352">
    <property type="entry name" value="oligo_HPY"/>
    <property type="match status" value="1"/>
</dbReference>
<evidence type="ECO:0000313" key="6">
    <source>
        <dbReference type="EMBL" id="NBI05474.1"/>
    </source>
</evidence>
<name>A0A845QTW3_9CLOT</name>
<evidence type="ECO:0000259" key="5">
    <source>
        <dbReference type="PROSITE" id="PS50893"/>
    </source>
</evidence>
<dbReference type="AlphaFoldDB" id="A0A845QTW3"/>
<dbReference type="PROSITE" id="PS50893">
    <property type="entry name" value="ABC_TRANSPORTER_2"/>
    <property type="match status" value="1"/>
</dbReference>
<dbReference type="RefSeq" id="WP_160195994.1">
    <property type="nucleotide sequence ID" value="NZ_QXXA01000003.1"/>
</dbReference>
<dbReference type="CDD" id="cd03257">
    <property type="entry name" value="ABC_NikE_OppD_transporters"/>
    <property type="match status" value="1"/>
</dbReference>
<dbReference type="Pfam" id="PF00005">
    <property type="entry name" value="ABC_tran"/>
    <property type="match status" value="1"/>
</dbReference>
<dbReference type="InterPro" id="IPR017871">
    <property type="entry name" value="ABC_transporter-like_CS"/>
</dbReference>
<comment type="similarity">
    <text evidence="1">Belongs to the ABC transporter superfamily.</text>
</comment>
<dbReference type="InterPro" id="IPR050319">
    <property type="entry name" value="ABC_transp_ATP-bind"/>
</dbReference>
<evidence type="ECO:0000256" key="1">
    <source>
        <dbReference type="ARBA" id="ARBA00005417"/>
    </source>
</evidence>
<dbReference type="OrthoDB" id="9802264at2"/>
<dbReference type="PROSITE" id="PS00211">
    <property type="entry name" value="ABC_TRANSPORTER_1"/>
    <property type="match status" value="1"/>
</dbReference>
<dbReference type="SMART" id="SM00382">
    <property type="entry name" value="AAA"/>
    <property type="match status" value="1"/>
</dbReference>
<dbReference type="NCBIfam" id="TIGR01727">
    <property type="entry name" value="oligo_HPY"/>
    <property type="match status" value="1"/>
</dbReference>
<dbReference type="InterPro" id="IPR003439">
    <property type="entry name" value="ABC_transporter-like_ATP-bd"/>
</dbReference>
<keyword evidence="4 6" id="KW-0067">ATP-binding</keyword>
<keyword evidence="2" id="KW-0813">Transport</keyword>
<dbReference type="GO" id="GO:0016887">
    <property type="term" value="F:ATP hydrolysis activity"/>
    <property type="evidence" value="ECO:0007669"/>
    <property type="project" value="InterPro"/>
</dbReference>
<dbReference type="FunFam" id="3.40.50.300:FF:000016">
    <property type="entry name" value="Oligopeptide ABC transporter ATP-binding component"/>
    <property type="match status" value="1"/>
</dbReference>
<protein>
    <submittedName>
        <fullName evidence="6">ABC transporter ATP-binding protein</fullName>
    </submittedName>
</protein>
<reference evidence="6 7" key="1">
    <citation type="submission" date="2018-08" db="EMBL/GenBank/DDBJ databases">
        <title>Murine metabolic-syndrome-specific gut microbial biobank.</title>
        <authorList>
            <person name="Liu C."/>
        </authorList>
    </citation>
    <scope>NUCLEOTIDE SEQUENCE [LARGE SCALE GENOMIC DNA]</scope>
    <source>
        <strain evidence="6 7">583</strain>
    </source>
</reference>
<dbReference type="InterPro" id="IPR013563">
    <property type="entry name" value="Oligopep_ABC_C"/>
</dbReference>
<sequence>MSNEKLIEVQNLKKYFDVNNSNIFKNEKTLKAVDGISFGINKGETFGLVGESGSGKSTTGLLMLRLLSPTSGSVYVEGEDIYKYSKAKFRKMRKDLQIIFQDASWALDPKMIIEDILTEPLKIHNIVPRFEREKEVKRLLNIVGLSSKDMKKFPHEFSGGQRQRIGIAKAISTRPKFILCDEPVSALDVSIQSKILNLLTDLQKEYSLTYLFIAHGLNVVRHVSNTVGVMYLGKLMEIGKVDDIYNSPKHPYTEALISAFPHPDPKIEQKRIILKGEIPSPINTPSGCVFHTRCLYKMDICEKLEPKLTEVGENHKSACFLEEKVIENSKGGEKVEYK</sequence>
<dbReference type="Proteomes" id="UP000467132">
    <property type="component" value="Unassembled WGS sequence"/>
</dbReference>
<dbReference type="EMBL" id="QXXA01000003">
    <property type="protein sequence ID" value="NBI05474.1"/>
    <property type="molecule type" value="Genomic_DNA"/>
</dbReference>
<comment type="caution">
    <text evidence="6">The sequence shown here is derived from an EMBL/GenBank/DDBJ whole genome shotgun (WGS) entry which is preliminary data.</text>
</comment>
<evidence type="ECO:0000256" key="2">
    <source>
        <dbReference type="ARBA" id="ARBA00022448"/>
    </source>
</evidence>
<feature type="domain" description="ABC transporter" evidence="5">
    <location>
        <begin position="18"/>
        <end position="257"/>
    </location>
</feature>
<proteinExistence type="inferred from homology"/>
<evidence type="ECO:0000256" key="3">
    <source>
        <dbReference type="ARBA" id="ARBA00022741"/>
    </source>
</evidence>
<evidence type="ECO:0000313" key="7">
    <source>
        <dbReference type="Proteomes" id="UP000467132"/>
    </source>
</evidence>
<evidence type="ECO:0000256" key="4">
    <source>
        <dbReference type="ARBA" id="ARBA00022840"/>
    </source>
</evidence>
<accession>A0A845QTW3</accession>
<dbReference type="GO" id="GO:0055085">
    <property type="term" value="P:transmembrane transport"/>
    <property type="evidence" value="ECO:0007669"/>
    <property type="project" value="UniProtKB-ARBA"/>
</dbReference>
<dbReference type="InterPro" id="IPR027417">
    <property type="entry name" value="P-loop_NTPase"/>
</dbReference>
<dbReference type="InterPro" id="IPR003593">
    <property type="entry name" value="AAA+_ATPase"/>
</dbReference>
<dbReference type="GO" id="GO:0005524">
    <property type="term" value="F:ATP binding"/>
    <property type="evidence" value="ECO:0007669"/>
    <property type="project" value="UniProtKB-KW"/>
</dbReference>
<gene>
    <name evidence="6" type="ORF">D3Z33_01245</name>
</gene>
<dbReference type="GO" id="GO:0015833">
    <property type="term" value="P:peptide transport"/>
    <property type="evidence" value="ECO:0007669"/>
    <property type="project" value="InterPro"/>
</dbReference>
<organism evidence="6 7">
    <name type="scientific">Senegalia massiliensis</name>
    <dbReference type="NCBI Taxonomy" id="1720316"/>
    <lineage>
        <taxon>Bacteria</taxon>
        <taxon>Bacillati</taxon>
        <taxon>Bacillota</taxon>
        <taxon>Clostridia</taxon>
        <taxon>Eubacteriales</taxon>
        <taxon>Clostridiaceae</taxon>
        <taxon>Senegalia</taxon>
    </lineage>
</organism>
<dbReference type="SUPFAM" id="SSF52540">
    <property type="entry name" value="P-loop containing nucleoside triphosphate hydrolases"/>
    <property type="match status" value="1"/>
</dbReference>